<keyword evidence="5" id="KW-0479">Metal-binding</keyword>
<dbReference type="Pfam" id="PF10601">
    <property type="entry name" value="zf-LITAF-like"/>
    <property type="match status" value="1"/>
</dbReference>
<dbReference type="Proteomes" id="UP000242188">
    <property type="component" value="Unassembled WGS sequence"/>
</dbReference>
<protein>
    <submittedName>
        <fullName evidence="11">Lipopolysaccharide-induced tumor necrosis factor-alpha factor-like</fullName>
    </submittedName>
</protein>
<accession>A0A210QU18</accession>
<evidence type="ECO:0000256" key="5">
    <source>
        <dbReference type="ARBA" id="ARBA00022723"/>
    </source>
</evidence>
<evidence type="ECO:0000313" key="11">
    <source>
        <dbReference type="EMBL" id="OWF52209.1"/>
    </source>
</evidence>
<keyword evidence="12" id="KW-1185">Reference proteome</keyword>
<name>A0A210QU18_MIZYE</name>
<dbReference type="PANTHER" id="PTHR23292">
    <property type="entry name" value="LIPOPOLYSACCHARIDE-INDUCED TUMOR NECROSIS FACTOR-ALPHA FACTOR"/>
    <property type="match status" value="1"/>
</dbReference>
<feature type="transmembrane region" description="Helical" evidence="9">
    <location>
        <begin position="101"/>
        <end position="123"/>
    </location>
</feature>
<keyword evidence="7 9" id="KW-0472">Membrane</keyword>
<evidence type="ECO:0000256" key="8">
    <source>
        <dbReference type="SAM" id="MobiDB-lite"/>
    </source>
</evidence>
<evidence type="ECO:0000256" key="1">
    <source>
        <dbReference type="ARBA" id="ARBA00004414"/>
    </source>
</evidence>
<dbReference type="AlphaFoldDB" id="A0A210QU18"/>
<organism evidence="11 12">
    <name type="scientific">Mizuhopecten yessoensis</name>
    <name type="common">Japanese scallop</name>
    <name type="synonym">Patinopecten yessoensis</name>
    <dbReference type="NCBI Taxonomy" id="6573"/>
    <lineage>
        <taxon>Eukaryota</taxon>
        <taxon>Metazoa</taxon>
        <taxon>Spiralia</taxon>
        <taxon>Lophotrochozoa</taxon>
        <taxon>Mollusca</taxon>
        <taxon>Bivalvia</taxon>
        <taxon>Autobranchia</taxon>
        <taxon>Pteriomorphia</taxon>
        <taxon>Pectinida</taxon>
        <taxon>Pectinoidea</taxon>
        <taxon>Pectinidae</taxon>
        <taxon>Mizuhopecten</taxon>
    </lineage>
</organism>
<feature type="compositionally biased region" description="Low complexity" evidence="8">
    <location>
        <begin position="1"/>
        <end position="35"/>
    </location>
</feature>
<feature type="region of interest" description="Disordered" evidence="8">
    <location>
        <begin position="1"/>
        <end position="44"/>
    </location>
</feature>
<sequence>MAQQQQQQQPYPGMQQQQQPYPGMQQQPYPGMQQQVGYNPGQQPQMMQTVGQPGMVVVTSAPVAGPPIVKSFRDTPQRMQCPNCSQDIVTVMTFVPGVNTIICCVIIALLGGVLGCFLIPFFMDSCKDVVHNCPNCRTKLGRYTKM</sequence>
<dbReference type="PROSITE" id="PS51837">
    <property type="entry name" value="LITAF"/>
    <property type="match status" value="1"/>
</dbReference>
<feature type="domain" description="LITAF" evidence="10">
    <location>
        <begin position="59"/>
        <end position="145"/>
    </location>
</feature>
<comment type="subcellular location">
    <subcellularLocation>
        <location evidence="2">Endosome membrane</location>
        <topology evidence="2">Peripheral membrane protein</topology>
    </subcellularLocation>
    <subcellularLocation>
        <location evidence="1">Late endosome membrane</location>
    </subcellularLocation>
    <subcellularLocation>
        <location evidence="3">Lysosome membrane</location>
        <topology evidence="3">Peripheral membrane protein</topology>
        <orientation evidence="3">Cytoplasmic side</orientation>
    </subcellularLocation>
</comment>
<dbReference type="PANTHER" id="PTHR23292:SF6">
    <property type="entry name" value="FI16602P1-RELATED"/>
    <property type="match status" value="1"/>
</dbReference>
<evidence type="ECO:0000256" key="7">
    <source>
        <dbReference type="ARBA" id="ARBA00023136"/>
    </source>
</evidence>
<dbReference type="InterPro" id="IPR037519">
    <property type="entry name" value="LITAF_fam"/>
</dbReference>
<dbReference type="GO" id="GO:0008270">
    <property type="term" value="F:zinc ion binding"/>
    <property type="evidence" value="ECO:0007669"/>
    <property type="project" value="TreeGrafter"/>
</dbReference>
<dbReference type="InterPro" id="IPR006629">
    <property type="entry name" value="LITAF"/>
</dbReference>
<evidence type="ECO:0000256" key="9">
    <source>
        <dbReference type="SAM" id="Phobius"/>
    </source>
</evidence>
<comment type="similarity">
    <text evidence="4">Belongs to the CDIP1/LITAF family.</text>
</comment>
<proteinExistence type="inferred from homology"/>
<comment type="caution">
    <text evidence="11">The sequence shown here is derived from an EMBL/GenBank/DDBJ whole genome shotgun (WGS) entry which is preliminary data.</text>
</comment>
<dbReference type="SMART" id="SM00714">
    <property type="entry name" value="LITAF"/>
    <property type="match status" value="1"/>
</dbReference>
<gene>
    <name evidence="11" type="ORF">KP79_PYT20108</name>
</gene>
<evidence type="ECO:0000256" key="4">
    <source>
        <dbReference type="ARBA" id="ARBA00005975"/>
    </source>
</evidence>
<evidence type="ECO:0000256" key="3">
    <source>
        <dbReference type="ARBA" id="ARBA00004630"/>
    </source>
</evidence>
<evidence type="ECO:0000256" key="6">
    <source>
        <dbReference type="ARBA" id="ARBA00022833"/>
    </source>
</evidence>
<keyword evidence="6" id="KW-0862">Zinc</keyword>
<evidence type="ECO:0000259" key="10">
    <source>
        <dbReference type="PROSITE" id="PS51837"/>
    </source>
</evidence>
<evidence type="ECO:0000256" key="2">
    <source>
        <dbReference type="ARBA" id="ARBA00004481"/>
    </source>
</evidence>
<keyword evidence="9" id="KW-1133">Transmembrane helix</keyword>
<dbReference type="OrthoDB" id="6087238at2759"/>
<dbReference type="GO" id="GO:0005765">
    <property type="term" value="C:lysosomal membrane"/>
    <property type="evidence" value="ECO:0007669"/>
    <property type="project" value="UniProtKB-SubCell"/>
</dbReference>
<dbReference type="EMBL" id="NEDP02001908">
    <property type="protein sequence ID" value="OWF52209.1"/>
    <property type="molecule type" value="Genomic_DNA"/>
</dbReference>
<dbReference type="GO" id="GO:0031902">
    <property type="term" value="C:late endosome membrane"/>
    <property type="evidence" value="ECO:0007669"/>
    <property type="project" value="UniProtKB-SubCell"/>
</dbReference>
<dbReference type="STRING" id="6573.A0A210QU18"/>
<reference evidence="11 12" key="1">
    <citation type="journal article" date="2017" name="Nat. Ecol. Evol.">
        <title>Scallop genome provides insights into evolution of bilaterian karyotype and development.</title>
        <authorList>
            <person name="Wang S."/>
            <person name="Zhang J."/>
            <person name="Jiao W."/>
            <person name="Li J."/>
            <person name="Xun X."/>
            <person name="Sun Y."/>
            <person name="Guo X."/>
            <person name="Huan P."/>
            <person name="Dong B."/>
            <person name="Zhang L."/>
            <person name="Hu X."/>
            <person name="Sun X."/>
            <person name="Wang J."/>
            <person name="Zhao C."/>
            <person name="Wang Y."/>
            <person name="Wang D."/>
            <person name="Huang X."/>
            <person name="Wang R."/>
            <person name="Lv J."/>
            <person name="Li Y."/>
            <person name="Zhang Z."/>
            <person name="Liu B."/>
            <person name="Lu W."/>
            <person name="Hui Y."/>
            <person name="Liang J."/>
            <person name="Zhou Z."/>
            <person name="Hou R."/>
            <person name="Li X."/>
            <person name="Liu Y."/>
            <person name="Li H."/>
            <person name="Ning X."/>
            <person name="Lin Y."/>
            <person name="Zhao L."/>
            <person name="Xing Q."/>
            <person name="Dou J."/>
            <person name="Li Y."/>
            <person name="Mao J."/>
            <person name="Guo H."/>
            <person name="Dou H."/>
            <person name="Li T."/>
            <person name="Mu C."/>
            <person name="Jiang W."/>
            <person name="Fu Q."/>
            <person name="Fu X."/>
            <person name="Miao Y."/>
            <person name="Liu J."/>
            <person name="Yu Q."/>
            <person name="Li R."/>
            <person name="Liao H."/>
            <person name="Li X."/>
            <person name="Kong Y."/>
            <person name="Jiang Z."/>
            <person name="Chourrout D."/>
            <person name="Li R."/>
            <person name="Bao Z."/>
        </authorList>
    </citation>
    <scope>NUCLEOTIDE SEQUENCE [LARGE SCALE GENOMIC DNA]</scope>
    <source>
        <strain evidence="11 12">PY_sf001</strain>
    </source>
</reference>
<evidence type="ECO:0000313" key="12">
    <source>
        <dbReference type="Proteomes" id="UP000242188"/>
    </source>
</evidence>
<keyword evidence="9" id="KW-0812">Transmembrane</keyword>